<dbReference type="GO" id="GO:0004805">
    <property type="term" value="F:trehalose-phosphatase activity"/>
    <property type="evidence" value="ECO:0007669"/>
    <property type="project" value="UniProtKB-EC"/>
</dbReference>
<dbReference type="InterPro" id="IPR023214">
    <property type="entry name" value="HAD_sf"/>
</dbReference>
<dbReference type="AlphaFoldDB" id="A0A928V6W5"/>
<dbReference type="Pfam" id="PF02358">
    <property type="entry name" value="Trehalose_PPase"/>
    <property type="match status" value="1"/>
</dbReference>
<dbReference type="SUPFAM" id="SSF56784">
    <property type="entry name" value="HAD-like"/>
    <property type="match status" value="1"/>
</dbReference>
<dbReference type="EC" id="3.1.3.12" evidence="4"/>
<comment type="cofactor">
    <cofactor evidence="4">
        <name>Mg(2+)</name>
        <dbReference type="ChEBI" id="CHEBI:18420"/>
    </cofactor>
</comment>
<dbReference type="PANTHER" id="PTHR43768:SF3">
    <property type="entry name" value="TREHALOSE 6-PHOSPHATE PHOSPHATASE"/>
    <property type="match status" value="1"/>
</dbReference>
<keyword evidence="4" id="KW-0460">Magnesium</keyword>
<dbReference type="Proteomes" id="UP000652567">
    <property type="component" value="Unassembled WGS sequence"/>
</dbReference>
<dbReference type="PANTHER" id="PTHR43768">
    <property type="entry name" value="TREHALOSE 6-PHOSPHATE PHOSPHATASE"/>
    <property type="match status" value="1"/>
</dbReference>
<dbReference type="Gene3D" id="3.30.70.1020">
    <property type="entry name" value="Trehalose-6-phosphate phosphatase related protein, domain 2"/>
    <property type="match status" value="1"/>
</dbReference>
<dbReference type="GO" id="GO:0005992">
    <property type="term" value="P:trehalose biosynthetic process"/>
    <property type="evidence" value="ECO:0007669"/>
    <property type="project" value="InterPro"/>
</dbReference>
<evidence type="ECO:0000256" key="2">
    <source>
        <dbReference type="ARBA" id="ARBA00008770"/>
    </source>
</evidence>
<gene>
    <name evidence="5" type="primary">otsB</name>
    <name evidence="5" type="ORF">C4F51_11290</name>
</gene>
<evidence type="ECO:0000256" key="3">
    <source>
        <dbReference type="ARBA" id="ARBA00022801"/>
    </source>
</evidence>
<evidence type="ECO:0000313" key="6">
    <source>
        <dbReference type="Proteomes" id="UP000652567"/>
    </source>
</evidence>
<dbReference type="NCBIfam" id="TIGR00685">
    <property type="entry name" value="T6PP"/>
    <property type="match status" value="1"/>
</dbReference>
<keyword evidence="4" id="KW-0479">Metal-binding</keyword>
<dbReference type="InterPro" id="IPR006379">
    <property type="entry name" value="HAD-SF_hydro_IIB"/>
</dbReference>
<dbReference type="InterPro" id="IPR036412">
    <property type="entry name" value="HAD-like_sf"/>
</dbReference>
<comment type="similarity">
    <text evidence="2 4">Belongs to the trehalose phosphatase family.</text>
</comment>
<comment type="function">
    <text evidence="4">Removes the phosphate from trehalose 6-phosphate to produce free trehalose.</text>
</comment>
<reference evidence="5" key="1">
    <citation type="submission" date="2018-07" db="EMBL/GenBank/DDBJ databases">
        <title>Genome assembly of strain Ka43.</title>
        <authorList>
            <person name="Kukolya J."/>
            <person name="Nagy I."/>
            <person name="Horvath B."/>
            <person name="Toth A."/>
        </authorList>
    </citation>
    <scope>NUCLEOTIDE SEQUENCE</scope>
    <source>
        <strain evidence="5">KB43</strain>
    </source>
</reference>
<dbReference type="Gene3D" id="3.40.50.1000">
    <property type="entry name" value="HAD superfamily/HAD-like"/>
    <property type="match status" value="1"/>
</dbReference>
<name>A0A928V6W5_9GAMM</name>
<proteinExistence type="inferred from homology"/>
<dbReference type="InterPro" id="IPR003337">
    <property type="entry name" value="Trehalose_PPase"/>
</dbReference>
<dbReference type="EMBL" id="PRDL01000001">
    <property type="protein sequence ID" value="MBE8717767.1"/>
    <property type="molecule type" value="Genomic_DNA"/>
</dbReference>
<dbReference type="NCBIfam" id="TIGR01484">
    <property type="entry name" value="HAD-SF-IIB"/>
    <property type="match status" value="1"/>
</dbReference>
<dbReference type="RefSeq" id="WP_193909810.1">
    <property type="nucleotide sequence ID" value="NZ_PRDL01000001.1"/>
</dbReference>
<protein>
    <recommendedName>
        <fullName evidence="4">Trehalose 6-phosphate phosphatase</fullName>
        <ecNumber evidence="4">3.1.3.12</ecNumber>
    </recommendedName>
</protein>
<dbReference type="CDD" id="cd01627">
    <property type="entry name" value="HAD_TPP"/>
    <property type="match status" value="1"/>
</dbReference>
<accession>A0A928V6W5</accession>
<keyword evidence="6" id="KW-1185">Reference proteome</keyword>
<dbReference type="InterPro" id="IPR044651">
    <property type="entry name" value="OTSB-like"/>
</dbReference>
<comment type="caution">
    <text evidence="5">The sequence shown here is derived from an EMBL/GenBank/DDBJ whole genome shotgun (WGS) entry which is preliminary data.</text>
</comment>
<dbReference type="GO" id="GO:0000287">
    <property type="term" value="F:magnesium ion binding"/>
    <property type="evidence" value="ECO:0007669"/>
    <property type="project" value="UniProtKB-ARBA"/>
</dbReference>
<comment type="catalytic activity">
    <reaction evidence="4">
        <text>alpha,alpha-trehalose 6-phosphate + H2O = alpha,alpha-trehalose + phosphate</text>
        <dbReference type="Rhea" id="RHEA:23420"/>
        <dbReference type="ChEBI" id="CHEBI:15377"/>
        <dbReference type="ChEBI" id="CHEBI:16551"/>
        <dbReference type="ChEBI" id="CHEBI:43474"/>
        <dbReference type="ChEBI" id="CHEBI:58429"/>
        <dbReference type="EC" id="3.1.3.12"/>
    </reaction>
</comment>
<evidence type="ECO:0000313" key="5">
    <source>
        <dbReference type="EMBL" id="MBE8717767.1"/>
    </source>
</evidence>
<sequence>MKSEPDVLQLDQFAVFLDFDGTLAALEERPEEVLPEPRRTHLLKKLQHQLEGRLAIVSGRSIEVLDFLTEDSVIALAGVHGLQRRTATGQRDDIPPHTRLAECFAELNELRKEYPELILEYKDSSLAVHFRQIPQVEIIVKQRLEALAFRFQLELQHGRAVVELKTPGRHKGDAVAAFMQESPFKGYRPVFAGDDLTDETAFQAVNALGGITVKVGEGDSVARYRLPTVESVLTWLEESCNE</sequence>
<organism evidence="5 6">
    <name type="scientific">Cellvibrio polysaccharolyticus</name>
    <dbReference type="NCBI Taxonomy" id="2082724"/>
    <lineage>
        <taxon>Bacteria</taxon>
        <taxon>Pseudomonadati</taxon>
        <taxon>Pseudomonadota</taxon>
        <taxon>Gammaproteobacteria</taxon>
        <taxon>Cellvibrionales</taxon>
        <taxon>Cellvibrionaceae</taxon>
        <taxon>Cellvibrio</taxon>
    </lineage>
</organism>
<evidence type="ECO:0000256" key="1">
    <source>
        <dbReference type="ARBA" id="ARBA00005199"/>
    </source>
</evidence>
<comment type="pathway">
    <text evidence="1 4">Glycan biosynthesis; trehalose biosynthesis.</text>
</comment>
<keyword evidence="3 4" id="KW-0378">Hydrolase</keyword>
<evidence type="ECO:0000256" key="4">
    <source>
        <dbReference type="RuleBase" id="RU361117"/>
    </source>
</evidence>